<proteinExistence type="predicted"/>
<evidence type="ECO:0000313" key="6">
    <source>
        <dbReference type="Proteomes" id="UP000188318"/>
    </source>
</evidence>
<sequence length="465" mass="52141">MTSTNHTVYIWPSEEPGDWAPGYPKCWGQAKANIKLAGQSTAPAISPDNQFIAVGVGRAIQIFDAGTQELIESFEGHRGDVKEVRFAPPLANNHKPGDARYVLVSDGDWLYGSKHRESTNDNKSPEEGEIAGSVVLWDLGKIGKLEGEPLDAKTLTDQTLKPLIANLTTDHGWENSEQAIIDLKIRVRRAMNKEVHRHIYEPQIGLRGTLHMRGELTTFGSPIFSSDGQTMIYLSQNKMNDQSPRKGTLSPCVNLWNVRSRSLRYQLHGHTDTIEWAGMSPDSELAASVARDGTARVWNAESGQCLHIMKPQGGRISWGAFSPNSKYLAFHQENLERLVWQRLRQREAEQESTLSSESLRTGGCSKGWKSSKTKNKPLNPDTYIHIYELVLSGDPITRVQFVDNGRMLMVQVQRGTVVVYNLQLKLKKMVRVFLCNPSPIMSMVVSDDSRLLVISHNEDLELWDL</sequence>
<dbReference type="EMBL" id="KV907493">
    <property type="protein sequence ID" value="OOG00866.1"/>
    <property type="molecule type" value="Genomic_DNA"/>
</dbReference>
<dbReference type="InterPro" id="IPR011047">
    <property type="entry name" value="Quinoprotein_ADH-like_sf"/>
</dbReference>
<keyword evidence="6" id="KW-1185">Reference proteome</keyword>
<protein>
    <submittedName>
        <fullName evidence="5">Uncharacterized protein</fullName>
    </submittedName>
</protein>
<feature type="region of interest" description="Disordered" evidence="4">
    <location>
        <begin position="351"/>
        <end position="373"/>
    </location>
</feature>
<accession>A0A1R3S275</accession>
<dbReference type="PROSITE" id="PS00678">
    <property type="entry name" value="WD_REPEATS_1"/>
    <property type="match status" value="1"/>
</dbReference>
<dbReference type="OrthoDB" id="1367865at2759"/>
<evidence type="ECO:0000256" key="2">
    <source>
        <dbReference type="ARBA" id="ARBA00022737"/>
    </source>
</evidence>
<dbReference type="InterPro" id="IPR001680">
    <property type="entry name" value="WD40_rpt"/>
</dbReference>
<dbReference type="Proteomes" id="UP000188318">
    <property type="component" value="Unassembled WGS sequence"/>
</dbReference>
<dbReference type="InterPro" id="IPR019775">
    <property type="entry name" value="WD40_repeat_CS"/>
</dbReference>
<evidence type="ECO:0000256" key="1">
    <source>
        <dbReference type="ARBA" id="ARBA00022574"/>
    </source>
</evidence>
<dbReference type="Pfam" id="PF07676">
    <property type="entry name" value="PD40"/>
    <property type="match status" value="1"/>
</dbReference>
<keyword evidence="1 3" id="KW-0853">WD repeat</keyword>
<dbReference type="AlphaFoldDB" id="A0A1R3S275"/>
<dbReference type="Pfam" id="PF00400">
    <property type="entry name" value="WD40"/>
    <property type="match status" value="1"/>
</dbReference>
<evidence type="ECO:0000313" key="5">
    <source>
        <dbReference type="EMBL" id="OOG00866.1"/>
    </source>
</evidence>
<dbReference type="SMART" id="SM00320">
    <property type="entry name" value="WD40"/>
    <property type="match status" value="4"/>
</dbReference>
<reference evidence="6" key="1">
    <citation type="journal article" date="2017" name="Genome Biol.">
        <title>Comparative genomics reveals high biological diversity and specific adaptations in the industrially and medically important fungal genus Aspergillus.</title>
        <authorList>
            <person name="de Vries R.P."/>
            <person name="Riley R."/>
            <person name="Wiebenga A."/>
            <person name="Aguilar-Osorio G."/>
            <person name="Amillis S."/>
            <person name="Uchima C.A."/>
            <person name="Anderluh G."/>
            <person name="Asadollahi M."/>
            <person name="Askin M."/>
            <person name="Barry K."/>
            <person name="Battaglia E."/>
            <person name="Bayram O."/>
            <person name="Benocci T."/>
            <person name="Braus-Stromeyer S.A."/>
            <person name="Caldana C."/>
            <person name="Canovas D."/>
            <person name="Cerqueira G.C."/>
            <person name="Chen F."/>
            <person name="Chen W."/>
            <person name="Choi C."/>
            <person name="Clum A."/>
            <person name="Dos Santos R.A."/>
            <person name="Damasio A.R."/>
            <person name="Diallinas G."/>
            <person name="Emri T."/>
            <person name="Fekete E."/>
            <person name="Flipphi M."/>
            <person name="Freyberg S."/>
            <person name="Gallo A."/>
            <person name="Gournas C."/>
            <person name="Habgood R."/>
            <person name="Hainaut M."/>
            <person name="Harispe M.L."/>
            <person name="Henrissat B."/>
            <person name="Hilden K.S."/>
            <person name="Hope R."/>
            <person name="Hossain A."/>
            <person name="Karabika E."/>
            <person name="Karaffa L."/>
            <person name="Karanyi Z."/>
            <person name="Krasevec N."/>
            <person name="Kuo A."/>
            <person name="Kusch H."/>
            <person name="LaButti K."/>
            <person name="Lagendijk E.L."/>
            <person name="Lapidus A."/>
            <person name="Levasseur A."/>
            <person name="Lindquist E."/>
            <person name="Lipzen A."/>
            <person name="Logrieco A.F."/>
            <person name="MacCabe A."/>
            <person name="Maekelae M.R."/>
            <person name="Malavazi I."/>
            <person name="Melin P."/>
            <person name="Meyer V."/>
            <person name="Mielnichuk N."/>
            <person name="Miskei M."/>
            <person name="Molnar A.P."/>
            <person name="Mule G."/>
            <person name="Ngan C.Y."/>
            <person name="Orejas M."/>
            <person name="Orosz E."/>
            <person name="Ouedraogo J.P."/>
            <person name="Overkamp K.M."/>
            <person name="Park H.-S."/>
            <person name="Perrone G."/>
            <person name="Piumi F."/>
            <person name="Punt P.J."/>
            <person name="Ram A.F."/>
            <person name="Ramon A."/>
            <person name="Rauscher S."/>
            <person name="Record E."/>
            <person name="Riano-Pachon D.M."/>
            <person name="Robert V."/>
            <person name="Roehrig J."/>
            <person name="Ruller R."/>
            <person name="Salamov A."/>
            <person name="Salih N.S."/>
            <person name="Samson R.A."/>
            <person name="Sandor E."/>
            <person name="Sanguinetti M."/>
            <person name="Schuetze T."/>
            <person name="Sepcic K."/>
            <person name="Shelest E."/>
            <person name="Sherlock G."/>
            <person name="Sophianopoulou V."/>
            <person name="Squina F.M."/>
            <person name="Sun H."/>
            <person name="Susca A."/>
            <person name="Todd R.B."/>
            <person name="Tsang A."/>
            <person name="Unkles S.E."/>
            <person name="van de Wiele N."/>
            <person name="van Rossen-Uffink D."/>
            <person name="Oliveira J.V."/>
            <person name="Vesth T.C."/>
            <person name="Visser J."/>
            <person name="Yu J.-H."/>
            <person name="Zhou M."/>
            <person name="Andersen M.R."/>
            <person name="Archer D.B."/>
            <person name="Baker S.E."/>
            <person name="Benoit I."/>
            <person name="Brakhage A.A."/>
            <person name="Braus G.H."/>
            <person name="Fischer R."/>
            <person name="Frisvad J.C."/>
            <person name="Goldman G.H."/>
            <person name="Houbraken J."/>
            <person name="Oakley B."/>
            <person name="Pocsi I."/>
            <person name="Scazzocchio C."/>
            <person name="Seiboth B."/>
            <person name="vanKuyk P.A."/>
            <person name="Wortman J."/>
            <person name="Dyer P.S."/>
            <person name="Grigoriev I.V."/>
        </authorList>
    </citation>
    <scope>NUCLEOTIDE SEQUENCE [LARGE SCALE GENOMIC DNA]</scope>
    <source>
        <strain evidence="6">ITEM 5010</strain>
    </source>
</reference>
<dbReference type="InterPro" id="IPR011659">
    <property type="entry name" value="WD40"/>
</dbReference>
<keyword evidence="2" id="KW-0677">Repeat</keyword>
<gene>
    <name evidence="5" type="ORF">ASPCADRAFT_625</name>
</gene>
<evidence type="ECO:0000256" key="3">
    <source>
        <dbReference type="PROSITE-ProRule" id="PRU00221"/>
    </source>
</evidence>
<evidence type="ECO:0000256" key="4">
    <source>
        <dbReference type="SAM" id="MobiDB-lite"/>
    </source>
</evidence>
<dbReference type="VEuPathDB" id="FungiDB:ASPCADRAFT_625"/>
<name>A0A1R3S275_ASPC5</name>
<dbReference type="STRING" id="602072.A0A1R3S275"/>
<dbReference type="PANTHER" id="PTHR19879">
    <property type="entry name" value="TRANSCRIPTION INITIATION FACTOR TFIID"/>
    <property type="match status" value="1"/>
</dbReference>
<dbReference type="PROSITE" id="PS50082">
    <property type="entry name" value="WD_REPEATS_2"/>
    <property type="match status" value="1"/>
</dbReference>
<feature type="repeat" description="WD" evidence="3">
    <location>
        <begin position="267"/>
        <end position="308"/>
    </location>
</feature>
<dbReference type="Gene3D" id="2.130.10.10">
    <property type="entry name" value="YVTN repeat-like/Quinoprotein amine dehydrogenase"/>
    <property type="match status" value="2"/>
</dbReference>
<dbReference type="PROSITE" id="PS50294">
    <property type="entry name" value="WD_REPEATS_REGION"/>
    <property type="match status" value="1"/>
</dbReference>
<dbReference type="SUPFAM" id="SSF50998">
    <property type="entry name" value="Quinoprotein alcohol dehydrogenase-like"/>
    <property type="match status" value="1"/>
</dbReference>
<organism evidence="5 6">
    <name type="scientific">Aspergillus carbonarius (strain ITEM 5010)</name>
    <dbReference type="NCBI Taxonomy" id="602072"/>
    <lineage>
        <taxon>Eukaryota</taxon>
        <taxon>Fungi</taxon>
        <taxon>Dikarya</taxon>
        <taxon>Ascomycota</taxon>
        <taxon>Pezizomycotina</taxon>
        <taxon>Eurotiomycetes</taxon>
        <taxon>Eurotiomycetidae</taxon>
        <taxon>Eurotiales</taxon>
        <taxon>Aspergillaceae</taxon>
        <taxon>Aspergillus</taxon>
        <taxon>Aspergillus subgen. Circumdati</taxon>
    </lineage>
</organism>
<dbReference type="InterPro" id="IPR015943">
    <property type="entry name" value="WD40/YVTN_repeat-like_dom_sf"/>
</dbReference>
<dbReference type="PANTHER" id="PTHR19879:SF9">
    <property type="entry name" value="TRANSCRIPTION INITIATION FACTOR TFIID SUBUNIT 5"/>
    <property type="match status" value="1"/>
</dbReference>